<accession>A0AAD5WFQ3</accession>
<proteinExistence type="predicted"/>
<dbReference type="AlphaFoldDB" id="A0AAD5WFQ3"/>
<comment type="caution">
    <text evidence="1">The sequence shown here is derived from an EMBL/GenBank/DDBJ whole genome shotgun (WGS) entry which is preliminary data.</text>
</comment>
<reference evidence="1" key="1">
    <citation type="submission" date="2021-06" db="EMBL/GenBank/DDBJ databases">
        <title>Parelaphostrongylus tenuis whole genome reference sequence.</title>
        <authorList>
            <person name="Garwood T.J."/>
            <person name="Larsen P.A."/>
            <person name="Fountain-Jones N.M."/>
            <person name="Garbe J.R."/>
            <person name="Macchietto M.G."/>
            <person name="Kania S.A."/>
            <person name="Gerhold R.W."/>
            <person name="Richards J.E."/>
            <person name="Wolf T.M."/>
        </authorList>
    </citation>
    <scope>NUCLEOTIDE SEQUENCE</scope>
    <source>
        <strain evidence="1">MNPRO001-30</strain>
        <tissue evidence="1">Meninges</tissue>
    </source>
</reference>
<dbReference type="EMBL" id="JAHQIW010006193">
    <property type="protein sequence ID" value="KAJ1368452.1"/>
    <property type="molecule type" value="Genomic_DNA"/>
</dbReference>
<protein>
    <recommendedName>
        <fullName evidence="3">Reverse transcriptase domain-containing protein</fullName>
    </recommendedName>
</protein>
<gene>
    <name evidence="1" type="ORF">KIN20_029583</name>
</gene>
<sequence length="83" mass="9477">MDKMQVVKHNPTDLTNIHMFLDRLRNANPNNAFVMELFDVTSLYTNVSNDSVLLATHELLTKHQGAINMFGLSIQQFMILKSV</sequence>
<evidence type="ECO:0000313" key="2">
    <source>
        <dbReference type="Proteomes" id="UP001196413"/>
    </source>
</evidence>
<dbReference type="Proteomes" id="UP001196413">
    <property type="component" value="Unassembled WGS sequence"/>
</dbReference>
<keyword evidence="2" id="KW-1185">Reference proteome</keyword>
<evidence type="ECO:0000313" key="1">
    <source>
        <dbReference type="EMBL" id="KAJ1368452.1"/>
    </source>
</evidence>
<organism evidence="1 2">
    <name type="scientific">Parelaphostrongylus tenuis</name>
    <name type="common">Meningeal worm</name>
    <dbReference type="NCBI Taxonomy" id="148309"/>
    <lineage>
        <taxon>Eukaryota</taxon>
        <taxon>Metazoa</taxon>
        <taxon>Ecdysozoa</taxon>
        <taxon>Nematoda</taxon>
        <taxon>Chromadorea</taxon>
        <taxon>Rhabditida</taxon>
        <taxon>Rhabditina</taxon>
        <taxon>Rhabditomorpha</taxon>
        <taxon>Strongyloidea</taxon>
        <taxon>Metastrongylidae</taxon>
        <taxon>Parelaphostrongylus</taxon>
    </lineage>
</organism>
<evidence type="ECO:0008006" key="3">
    <source>
        <dbReference type="Google" id="ProtNLM"/>
    </source>
</evidence>
<name>A0AAD5WFQ3_PARTN</name>